<evidence type="ECO:0000313" key="1">
    <source>
        <dbReference type="EMBL" id="CAA6799705.1"/>
    </source>
</evidence>
<reference evidence="1" key="1">
    <citation type="submission" date="2020-01" db="EMBL/GenBank/DDBJ databases">
        <authorList>
            <person name="Meier V. D."/>
            <person name="Meier V D."/>
        </authorList>
    </citation>
    <scope>NUCLEOTIDE SEQUENCE</scope>
    <source>
        <strain evidence="1">HLG_WM_MAG_10</strain>
    </source>
</reference>
<organism evidence="1">
    <name type="scientific">uncultured Aureispira sp</name>
    <dbReference type="NCBI Taxonomy" id="1331704"/>
    <lineage>
        <taxon>Bacteria</taxon>
        <taxon>Pseudomonadati</taxon>
        <taxon>Bacteroidota</taxon>
        <taxon>Saprospiria</taxon>
        <taxon>Saprospirales</taxon>
        <taxon>Saprospiraceae</taxon>
        <taxon>Aureispira</taxon>
        <taxon>environmental samples</taxon>
    </lineage>
</organism>
<protein>
    <submittedName>
        <fullName evidence="1">Uncharacterized protein</fullName>
    </submittedName>
</protein>
<dbReference type="AlphaFoldDB" id="A0A6S6RTG8"/>
<proteinExistence type="predicted"/>
<gene>
    <name evidence="1" type="ORF">HELGO_WM29703</name>
</gene>
<sequence>MKTIYIVLCFLVLPLCNYGQSFLDLEGTWQMKVDDASFCNIIMMEDGENGEPLIVLEGMSNEEPFQIRCRVEHLVQRQSIALYELADEKGAKKYDSDRPIVCFILKTGGSIAPLWCQMDMAEAESENKTFQVEKVTIPDYKKRYQFVPYEASTATVMK</sequence>
<name>A0A6S6RTG8_9BACT</name>
<accession>A0A6S6RTG8</accession>
<dbReference type="EMBL" id="CACVAQ010000043">
    <property type="protein sequence ID" value="CAA6799705.1"/>
    <property type="molecule type" value="Genomic_DNA"/>
</dbReference>